<dbReference type="EMBL" id="NOWF01000140">
    <property type="protein sequence ID" value="OYD06003.1"/>
    <property type="molecule type" value="Genomic_DNA"/>
</dbReference>
<name>A0A235B137_9BACL</name>
<gene>
    <name evidence="2" type="ORF">CHM34_18655</name>
</gene>
<feature type="compositionally biased region" description="Low complexity" evidence="1">
    <location>
        <begin position="110"/>
        <end position="120"/>
    </location>
</feature>
<dbReference type="AlphaFoldDB" id="A0A235B137"/>
<comment type="caution">
    <text evidence="2">The sequence shown here is derived from an EMBL/GenBank/DDBJ whole genome shotgun (WGS) entry which is preliminary data.</text>
</comment>
<organism evidence="2 3">
    <name type="scientific">Paludifilum halophilum</name>
    <dbReference type="NCBI Taxonomy" id="1642702"/>
    <lineage>
        <taxon>Bacteria</taxon>
        <taxon>Bacillati</taxon>
        <taxon>Bacillota</taxon>
        <taxon>Bacilli</taxon>
        <taxon>Bacillales</taxon>
        <taxon>Thermoactinomycetaceae</taxon>
        <taxon>Paludifilum</taxon>
    </lineage>
</organism>
<dbReference type="Proteomes" id="UP000215459">
    <property type="component" value="Unassembled WGS sequence"/>
</dbReference>
<proteinExistence type="predicted"/>
<sequence length="136" mass="14301">MAVVVSLAHLSTGVRLAEFQAVAGLFLSDAIEKLRYAAGDKIYYHATFTQTANRFITARDGLLPEKDDFVDPWECTGFVFDDSALDEPDDADPIADDSAEAGAETDDADAAPVPSASAEVVADEDGNDVAETGDAA</sequence>
<reference evidence="2 3" key="1">
    <citation type="submission" date="2017-07" db="EMBL/GenBank/DDBJ databases">
        <title>The genome sequence of Paludifilum halophilum highlights mechanisms for microbial adaptation to high salt environemnts.</title>
        <authorList>
            <person name="Belbahri L."/>
        </authorList>
    </citation>
    <scope>NUCLEOTIDE SEQUENCE [LARGE SCALE GENOMIC DNA]</scope>
    <source>
        <strain evidence="2 3">DSM 102817</strain>
    </source>
</reference>
<accession>A0A235B137</accession>
<feature type="region of interest" description="Disordered" evidence="1">
    <location>
        <begin position="81"/>
        <end position="136"/>
    </location>
</feature>
<feature type="compositionally biased region" description="Acidic residues" evidence="1">
    <location>
        <begin position="83"/>
        <end position="109"/>
    </location>
</feature>
<keyword evidence="3" id="KW-1185">Reference proteome</keyword>
<protein>
    <submittedName>
        <fullName evidence="2">Uncharacterized protein</fullName>
    </submittedName>
</protein>
<evidence type="ECO:0000313" key="3">
    <source>
        <dbReference type="Proteomes" id="UP000215459"/>
    </source>
</evidence>
<evidence type="ECO:0000256" key="1">
    <source>
        <dbReference type="SAM" id="MobiDB-lite"/>
    </source>
</evidence>
<evidence type="ECO:0000313" key="2">
    <source>
        <dbReference type="EMBL" id="OYD06003.1"/>
    </source>
</evidence>
<feature type="non-terminal residue" evidence="2">
    <location>
        <position position="136"/>
    </location>
</feature>